<accession>A0A5B7HTR1</accession>
<comment type="caution">
    <text evidence="1">The sequence shown here is derived from an EMBL/GenBank/DDBJ whole genome shotgun (WGS) entry which is preliminary data.</text>
</comment>
<proteinExistence type="predicted"/>
<sequence>MLAHEPTYDAKLNLSHETGMQDVKSRLHVQSLPLTDAKKPQCLGRADIFNHDELFLLSFEGGSK</sequence>
<name>A0A5B7HTR1_PORTR</name>
<dbReference type="EMBL" id="VSRR010036188">
    <property type="protein sequence ID" value="MPC73159.1"/>
    <property type="molecule type" value="Genomic_DNA"/>
</dbReference>
<reference evidence="1 2" key="1">
    <citation type="submission" date="2019-05" db="EMBL/GenBank/DDBJ databases">
        <title>Another draft genome of Portunus trituberculatus and its Hox gene families provides insights of decapod evolution.</title>
        <authorList>
            <person name="Jeong J.-H."/>
            <person name="Song I."/>
            <person name="Kim S."/>
            <person name="Choi T."/>
            <person name="Kim D."/>
            <person name="Ryu S."/>
            <person name="Kim W."/>
        </authorList>
    </citation>
    <scope>NUCLEOTIDE SEQUENCE [LARGE SCALE GENOMIC DNA]</scope>
    <source>
        <tissue evidence="1">Muscle</tissue>
    </source>
</reference>
<dbReference type="AlphaFoldDB" id="A0A5B7HTR1"/>
<evidence type="ECO:0000313" key="2">
    <source>
        <dbReference type="Proteomes" id="UP000324222"/>
    </source>
</evidence>
<evidence type="ECO:0000313" key="1">
    <source>
        <dbReference type="EMBL" id="MPC73159.1"/>
    </source>
</evidence>
<dbReference type="Proteomes" id="UP000324222">
    <property type="component" value="Unassembled WGS sequence"/>
</dbReference>
<protein>
    <submittedName>
        <fullName evidence="1">Uncharacterized protein</fullName>
    </submittedName>
</protein>
<gene>
    <name evidence="1" type="ORF">E2C01_067477</name>
</gene>
<organism evidence="1 2">
    <name type="scientific">Portunus trituberculatus</name>
    <name type="common">Swimming crab</name>
    <name type="synonym">Neptunus trituberculatus</name>
    <dbReference type="NCBI Taxonomy" id="210409"/>
    <lineage>
        <taxon>Eukaryota</taxon>
        <taxon>Metazoa</taxon>
        <taxon>Ecdysozoa</taxon>
        <taxon>Arthropoda</taxon>
        <taxon>Crustacea</taxon>
        <taxon>Multicrustacea</taxon>
        <taxon>Malacostraca</taxon>
        <taxon>Eumalacostraca</taxon>
        <taxon>Eucarida</taxon>
        <taxon>Decapoda</taxon>
        <taxon>Pleocyemata</taxon>
        <taxon>Brachyura</taxon>
        <taxon>Eubrachyura</taxon>
        <taxon>Portunoidea</taxon>
        <taxon>Portunidae</taxon>
        <taxon>Portuninae</taxon>
        <taxon>Portunus</taxon>
    </lineage>
</organism>
<keyword evidence="2" id="KW-1185">Reference proteome</keyword>